<gene>
    <name evidence="2" type="ORF">LCGC14_1983340</name>
</gene>
<comment type="caution">
    <text evidence="2">The sequence shown here is derived from an EMBL/GenBank/DDBJ whole genome shotgun (WGS) entry which is preliminary data.</text>
</comment>
<name>A0A0F9HLG6_9ZZZZ</name>
<organism evidence="2">
    <name type="scientific">marine sediment metagenome</name>
    <dbReference type="NCBI Taxonomy" id="412755"/>
    <lineage>
        <taxon>unclassified sequences</taxon>
        <taxon>metagenomes</taxon>
        <taxon>ecological metagenomes</taxon>
    </lineage>
</organism>
<dbReference type="EMBL" id="LAZR01022238">
    <property type="protein sequence ID" value="KKL82580.1"/>
    <property type="molecule type" value="Genomic_DNA"/>
</dbReference>
<accession>A0A0F9HLG6</accession>
<evidence type="ECO:0000313" key="2">
    <source>
        <dbReference type="EMBL" id="KKL82580.1"/>
    </source>
</evidence>
<sequence length="94" mass="10289">MNPPVNDSIAPRRMSLIKGKRNNPTRTAPIGSLIPDKKDQRIGFNLLSSYDETVVATAIPSGILCKAIAVVINIPRLIPFRAPIKVAYLQEYCG</sequence>
<evidence type="ECO:0000256" key="1">
    <source>
        <dbReference type="SAM" id="MobiDB-lite"/>
    </source>
</evidence>
<dbReference type="AlphaFoldDB" id="A0A0F9HLG6"/>
<reference evidence="2" key="1">
    <citation type="journal article" date="2015" name="Nature">
        <title>Complex archaea that bridge the gap between prokaryotes and eukaryotes.</title>
        <authorList>
            <person name="Spang A."/>
            <person name="Saw J.H."/>
            <person name="Jorgensen S.L."/>
            <person name="Zaremba-Niedzwiedzka K."/>
            <person name="Martijn J."/>
            <person name="Lind A.E."/>
            <person name="van Eijk R."/>
            <person name="Schleper C."/>
            <person name="Guy L."/>
            <person name="Ettema T.J."/>
        </authorList>
    </citation>
    <scope>NUCLEOTIDE SEQUENCE</scope>
</reference>
<protein>
    <submittedName>
        <fullName evidence="2">Uncharacterized protein</fullName>
    </submittedName>
</protein>
<proteinExistence type="predicted"/>
<feature type="region of interest" description="Disordered" evidence="1">
    <location>
        <begin position="1"/>
        <end position="32"/>
    </location>
</feature>